<gene>
    <name evidence="3" type="ORF">DCAR_0933846</name>
</gene>
<dbReference type="Pfam" id="PF20431">
    <property type="entry name" value="E_motif"/>
    <property type="match status" value="1"/>
</dbReference>
<dbReference type="Proteomes" id="UP000077755">
    <property type="component" value="Chromosome 9"/>
</dbReference>
<reference evidence="3" key="1">
    <citation type="journal article" date="2016" name="Nat. Genet.">
        <title>A high-quality carrot genome assembly provides new insights into carotenoid accumulation and asterid genome evolution.</title>
        <authorList>
            <person name="Iorizzo M."/>
            <person name="Ellison S."/>
            <person name="Senalik D."/>
            <person name="Zeng P."/>
            <person name="Satapoomin P."/>
            <person name="Huang J."/>
            <person name="Bowman M."/>
            <person name="Iovene M."/>
            <person name="Sanseverino W."/>
            <person name="Cavagnaro P."/>
            <person name="Yildiz M."/>
            <person name="Macko-Podgorni A."/>
            <person name="Moranska E."/>
            <person name="Grzebelus E."/>
            <person name="Grzebelus D."/>
            <person name="Ashrafi H."/>
            <person name="Zheng Z."/>
            <person name="Cheng S."/>
            <person name="Spooner D."/>
            <person name="Van Deynze A."/>
            <person name="Simon P."/>
        </authorList>
    </citation>
    <scope>NUCLEOTIDE SEQUENCE</scope>
    <source>
        <tissue evidence="3">Leaf</tissue>
    </source>
</reference>
<dbReference type="GO" id="GO:0009451">
    <property type="term" value="P:RNA modification"/>
    <property type="evidence" value="ECO:0007669"/>
    <property type="project" value="InterPro"/>
</dbReference>
<evidence type="ECO:0000313" key="3">
    <source>
        <dbReference type="EMBL" id="WOH14327.1"/>
    </source>
</evidence>
<evidence type="ECO:0000256" key="2">
    <source>
        <dbReference type="PROSITE-ProRule" id="PRU00708"/>
    </source>
</evidence>
<dbReference type="PANTHER" id="PTHR47926:SF516">
    <property type="entry name" value="SMK1"/>
    <property type="match status" value="1"/>
</dbReference>
<sequence length="494" mass="54788">MSHFTTSTSLSAILRNCSSLLSSIPTARKVHAQILINGLFQNNTLQTDLVLAYCKCGLLGDARKMFVSMPDRNMHSWNIMISTHVKNCLYTDGLCIFSAFLQVGQRPDHYTFTPLFKACAQLGDKTLGLGLHSWVIKFGFVNYVVVGSALLEFYSKCKQAEDAKRVFGDLRFKDSVAWNSMISGLVRLGCNVDAVVCFRDMLKEGIVMDRMAIPSILSACGREGDVMKGKEIHGQVMKSVTFCDDVTIVNSLIDMYSRCGFLYNSENVFKNMVNANLVSWTTMISCYGVHGKGKESLVLFEEMKFRGFEPNSVTITTILASCSHSGLVDQGKKIFDSLGLVYNIEPCVEHYACMIDLLGRSGCVEEAFELVKNMKLAPTASTWGALLAACMTWRNVEIGEIAAHHLFKLEPKNTSNYIALCSIYESLGMLDDVSSIRSIMKNRGMIKSPGCSCITIKGKIYKFYRGEVIHPSGNILYETIDALSRTSMSIDICV</sequence>
<organism evidence="3 4">
    <name type="scientific">Daucus carota subsp. sativus</name>
    <name type="common">Carrot</name>
    <dbReference type="NCBI Taxonomy" id="79200"/>
    <lineage>
        <taxon>Eukaryota</taxon>
        <taxon>Viridiplantae</taxon>
        <taxon>Streptophyta</taxon>
        <taxon>Embryophyta</taxon>
        <taxon>Tracheophyta</taxon>
        <taxon>Spermatophyta</taxon>
        <taxon>Magnoliopsida</taxon>
        <taxon>eudicotyledons</taxon>
        <taxon>Gunneridae</taxon>
        <taxon>Pentapetalae</taxon>
        <taxon>asterids</taxon>
        <taxon>campanulids</taxon>
        <taxon>Apiales</taxon>
        <taxon>Apiaceae</taxon>
        <taxon>Apioideae</taxon>
        <taxon>Scandiceae</taxon>
        <taxon>Daucinae</taxon>
        <taxon>Daucus</taxon>
        <taxon>Daucus sect. Daucus</taxon>
    </lineage>
</organism>
<protein>
    <recommendedName>
        <fullName evidence="5">Pentacotripeptide-repeat region of PRORP domain-containing protein</fullName>
    </recommendedName>
</protein>
<dbReference type="FunFam" id="1.25.40.10:FF:000344">
    <property type="entry name" value="Pentatricopeptide repeat-containing protein"/>
    <property type="match status" value="1"/>
</dbReference>
<dbReference type="EMBL" id="CP093351">
    <property type="protein sequence ID" value="WOH14327.1"/>
    <property type="molecule type" value="Genomic_DNA"/>
</dbReference>
<dbReference type="KEGG" id="dcr:108192673"/>
<reference evidence="3" key="2">
    <citation type="submission" date="2022-03" db="EMBL/GenBank/DDBJ databases">
        <title>Draft title - Genomic analysis of global carrot germplasm unveils the trajectory of domestication and the origin of high carotenoid orange carrot.</title>
        <authorList>
            <person name="Iorizzo M."/>
            <person name="Ellison S."/>
            <person name="Senalik D."/>
            <person name="Macko-Podgorni A."/>
            <person name="Grzebelus D."/>
            <person name="Bostan H."/>
            <person name="Rolling W."/>
            <person name="Curaba J."/>
            <person name="Simon P."/>
        </authorList>
    </citation>
    <scope>NUCLEOTIDE SEQUENCE</scope>
    <source>
        <tissue evidence="3">Leaf</tissue>
    </source>
</reference>
<dbReference type="GO" id="GO:0003723">
    <property type="term" value="F:RNA binding"/>
    <property type="evidence" value="ECO:0007669"/>
    <property type="project" value="InterPro"/>
</dbReference>
<name>A0AAF0XVW1_DAUCS</name>
<evidence type="ECO:0000256" key="1">
    <source>
        <dbReference type="ARBA" id="ARBA00022737"/>
    </source>
</evidence>
<dbReference type="PROSITE" id="PS51375">
    <property type="entry name" value="PPR"/>
    <property type="match status" value="2"/>
</dbReference>
<dbReference type="InterPro" id="IPR011990">
    <property type="entry name" value="TPR-like_helical_dom_sf"/>
</dbReference>
<evidence type="ECO:0008006" key="5">
    <source>
        <dbReference type="Google" id="ProtNLM"/>
    </source>
</evidence>
<dbReference type="Pfam" id="PF01535">
    <property type="entry name" value="PPR"/>
    <property type="match status" value="4"/>
</dbReference>
<dbReference type="AlphaFoldDB" id="A0AAF0XVW1"/>
<accession>A0AAF0XVW1</accession>
<keyword evidence="1" id="KW-0677">Repeat</keyword>
<feature type="repeat" description="PPR" evidence="2">
    <location>
        <begin position="276"/>
        <end position="310"/>
    </location>
</feature>
<dbReference type="PANTHER" id="PTHR47926">
    <property type="entry name" value="PENTATRICOPEPTIDE REPEAT-CONTAINING PROTEIN"/>
    <property type="match status" value="1"/>
</dbReference>
<dbReference type="FunFam" id="1.25.40.10:FF:000996">
    <property type="entry name" value="Small kernel1"/>
    <property type="match status" value="1"/>
</dbReference>
<dbReference type="Gene3D" id="1.25.40.10">
    <property type="entry name" value="Tetratricopeptide repeat domain"/>
    <property type="match status" value="3"/>
</dbReference>
<feature type="repeat" description="PPR" evidence="2">
    <location>
        <begin position="174"/>
        <end position="208"/>
    </location>
</feature>
<dbReference type="InterPro" id="IPR046848">
    <property type="entry name" value="E_motif"/>
</dbReference>
<dbReference type="NCBIfam" id="TIGR00756">
    <property type="entry name" value="PPR"/>
    <property type="match status" value="3"/>
</dbReference>
<evidence type="ECO:0000313" key="4">
    <source>
        <dbReference type="Proteomes" id="UP000077755"/>
    </source>
</evidence>
<dbReference type="InterPro" id="IPR046960">
    <property type="entry name" value="PPR_At4g14850-like_plant"/>
</dbReference>
<dbReference type="Pfam" id="PF13041">
    <property type="entry name" value="PPR_2"/>
    <property type="match status" value="1"/>
</dbReference>
<proteinExistence type="predicted"/>
<keyword evidence="4" id="KW-1185">Reference proteome</keyword>
<dbReference type="InterPro" id="IPR002885">
    <property type="entry name" value="PPR_rpt"/>
</dbReference>